<keyword evidence="2" id="KW-1185">Reference proteome</keyword>
<reference evidence="2" key="1">
    <citation type="journal article" date="2019" name="Int. J. Syst. Evol. Microbiol.">
        <title>The Global Catalogue of Microorganisms (GCM) 10K type strain sequencing project: providing services to taxonomists for standard genome sequencing and annotation.</title>
        <authorList>
            <consortium name="The Broad Institute Genomics Platform"/>
            <consortium name="The Broad Institute Genome Sequencing Center for Infectious Disease"/>
            <person name="Wu L."/>
            <person name="Ma J."/>
        </authorList>
    </citation>
    <scope>NUCLEOTIDE SEQUENCE [LARGE SCALE GENOMIC DNA]</scope>
    <source>
        <strain evidence="2">KCTC 42986</strain>
    </source>
</reference>
<name>A0ABV7F7V9_9BURK</name>
<proteinExistence type="predicted"/>
<dbReference type="RefSeq" id="WP_390332527.1">
    <property type="nucleotide sequence ID" value="NZ_JBHRTP010000071.1"/>
</dbReference>
<dbReference type="EMBL" id="JBHRTP010000071">
    <property type="protein sequence ID" value="MFC3110173.1"/>
    <property type="molecule type" value="Genomic_DNA"/>
</dbReference>
<accession>A0ABV7F7V9</accession>
<sequence length="304" mass="33096">MRLALCSLDSERIDDVRIKRSIMLSTANFEQIHSGMIAGRVPNHERDIELTIFYIARDLLGTDNLHLLTSVSQDGLYVYYFASISSAFASVPSFETPLAAAFPNNPEHQGDGVYLLSKGSVSVAVIQDGEKFRLLVNNVDAVASAIADLDLPVYMAEQFTPVPMLSITERHRHLADAFSGKVIKWSTVVTVAALGLGLIANVASAAFTTSLKSTNDQYASELGLLVAKIEHSSPLSKQLAQIQKISATVVRAGGWINSYELAGDKEKFVVSLPDWVTQDFIAALGREAVADRDLTNNIIKVEKK</sequence>
<protein>
    <submittedName>
        <fullName evidence="1">Uncharacterized protein</fullName>
    </submittedName>
</protein>
<dbReference type="Proteomes" id="UP001595530">
    <property type="component" value="Unassembled WGS sequence"/>
</dbReference>
<evidence type="ECO:0000313" key="2">
    <source>
        <dbReference type="Proteomes" id="UP001595530"/>
    </source>
</evidence>
<gene>
    <name evidence="1" type="ORF">ACFOFO_19775</name>
</gene>
<evidence type="ECO:0000313" key="1">
    <source>
        <dbReference type="EMBL" id="MFC3110173.1"/>
    </source>
</evidence>
<organism evidence="1 2">
    <name type="scientific">Undibacterium arcticum</name>
    <dbReference type="NCBI Taxonomy" id="1762892"/>
    <lineage>
        <taxon>Bacteria</taxon>
        <taxon>Pseudomonadati</taxon>
        <taxon>Pseudomonadota</taxon>
        <taxon>Betaproteobacteria</taxon>
        <taxon>Burkholderiales</taxon>
        <taxon>Oxalobacteraceae</taxon>
        <taxon>Undibacterium</taxon>
    </lineage>
</organism>
<comment type="caution">
    <text evidence="1">The sequence shown here is derived from an EMBL/GenBank/DDBJ whole genome shotgun (WGS) entry which is preliminary data.</text>
</comment>